<dbReference type="EMBL" id="LXQA010109149">
    <property type="protein sequence ID" value="MCI18227.1"/>
    <property type="molecule type" value="Genomic_DNA"/>
</dbReference>
<name>A0A392Q2Q8_9FABA</name>
<comment type="caution">
    <text evidence="1">The sequence shown here is derived from an EMBL/GenBank/DDBJ whole genome shotgun (WGS) entry which is preliminary data.</text>
</comment>
<feature type="non-terminal residue" evidence="1">
    <location>
        <position position="94"/>
    </location>
</feature>
<evidence type="ECO:0000313" key="2">
    <source>
        <dbReference type="Proteomes" id="UP000265520"/>
    </source>
</evidence>
<protein>
    <submittedName>
        <fullName evidence="1">Uncharacterized protein</fullName>
    </submittedName>
</protein>
<organism evidence="1 2">
    <name type="scientific">Trifolium medium</name>
    <dbReference type="NCBI Taxonomy" id="97028"/>
    <lineage>
        <taxon>Eukaryota</taxon>
        <taxon>Viridiplantae</taxon>
        <taxon>Streptophyta</taxon>
        <taxon>Embryophyta</taxon>
        <taxon>Tracheophyta</taxon>
        <taxon>Spermatophyta</taxon>
        <taxon>Magnoliopsida</taxon>
        <taxon>eudicotyledons</taxon>
        <taxon>Gunneridae</taxon>
        <taxon>Pentapetalae</taxon>
        <taxon>rosids</taxon>
        <taxon>fabids</taxon>
        <taxon>Fabales</taxon>
        <taxon>Fabaceae</taxon>
        <taxon>Papilionoideae</taxon>
        <taxon>50 kb inversion clade</taxon>
        <taxon>NPAAA clade</taxon>
        <taxon>Hologalegina</taxon>
        <taxon>IRL clade</taxon>
        <taxon>Trifolieae</taxon>
        <taxon>Trifolium</taxon>
    </lineage>
</organism>
<proteinExistence type="predicted"/>
<dbReference type="AlphaFoldDB" id="A0A392Q2Q8"/>
<evidence type="ECO:0000313" key="1">
    <source>
        <dbReference type="EMBL" id="MCI18227.1"/>
    </source>
</evidence>
<keyword evidence="2" id="KW-1185">Reference proteome</keyword>
<accession>A0A392Q2Q8</accession>
<sequence>MIAEVDGEQKILWRWRRNLFRWEEELVEVEVCKGVVFGVERVLGDSDKWRWGDSCFSVKEAYIRLTEEEAVNVEWAREVWNPLIPAKMSILVWR</sequence>
<dbReference type="Proteomes" id="UP000265520">
    <property type="component" value="Unassembled WGS sequence"/>
</dbReference>
<reference evidence="1 2" key="1">
    <citation type="journal article" date="2018" name="Front. Plant Sci.">
        <title>Red Clover (Trifolium pratense) and Zigzag Clover (T. medium) - A Picture of Genomic Similarities and Differences.</title>
        <authorList>
            <person name="Dluhosova J."/>
            <person name="Istvanek J."/>
            <person name="Nedelnik J."/>
            <person name="Repkova J."/>
        </authorList>
    </citation>
    <scope>NUCLEOTIDE SEQUENCE [LARGE SCALE GENOMIC DNA]</scope>
    <source>
        <strain evidence="2">cv. 10/8</strain>
        <tissue evidence="1">Leaf</tissue>
    </source>
</reference>